<evidence type="ECO:0000256" key="9">
    <source>
        <dbReference type="SAM" id="MobiDB-lite"/>
    </source>
</evidence>
<evidence type="ECO:0000256" key="6">
    <source>
        <dbReference type="ARBA" id="ARBA00022895"/>
    </source>
</evidence>
<feature type="region of interest" description="Disordered" evidence="9">
    <location>
        <begin position="372"/>
        <end position="399"/>
    </location>
</feature>
<evidence type="ECO:0000256" key="7">
    <source>
        <dbReference type="ARBA" id="ARBA00023125"/>
    </source>
</evidence>
<feature type="compositionally biased region" description="Basic and acidic residues" evidence="9">
    <location>
        <begin position="376"/>
        <end position="385"/>
    </location>
</feature>
<dbReference type="InterPro" id="IPR012340">
    <property type="entry name" value="NA-bd_OB-fold"/>
</dbReference>
<dbReference type="PANTHER" id="PTHR14513">
    <property type="entry name" value="PROTECTION OF TELOMERES 1"/>
    <property type="match status" value="1"/>
</dbReference>
<dbReference type="Gene3D" id="2.40.50.140">
    <property type="entry name" value="Nucleic acid-binding proteins"/>
    <property type="match status" value="2"/>
</dbReference>
<reference evidence="11 12" key="1">
    <citation type="submission" date="2019-06" db="EMBL/GenBank/DDBJ databases">
        <title>A chromosomal-level reference genome of Carpinus fangiana (Coryloideae, Betulaceae).</title>
        <authorList>
            <person name="Yang X."/>
            <person name="Wang Z."/>
            <person name="Zhang L."/>
            <person name="Hao G."/>
            <person name="Liu J."/>
            <person name="Yang Y."/>
        </authorList>
    </citation>
    <scope>NUCLEOTIDE SEQUENCE [LARGE SCALE GENOMIC DNA]</scope>
    <source>
        <strain evidence="11">Cfa_2016G</strain>
        <tissue evidence="11">Leaf</tissue>
    </source>
</reference>
<keyword evidence="5" id="KW-0158">Chromosome</keyword>
<dbReference type="CDD" id="cd04497">
    <property type="entry name" value="hPOT1_OB1_like"/>
    <property type="match status" value="1"/>
</dbReference>
<dbReference type="Proteomes" id="UP000327013">
    <property type="component" value="Unassembled WGS sequence"/>
</dbReference>
<dbReference type="InterPro" id="IPR011564">
    <property type="entry name" value="Telomer_end-bd_POT1/Cdc13"/>
</dbReference>
<keyword evidence="7" id="KW-0238">DNA-binding</keyword>
<dbReference type="GO" id="GO:0016233">
    <property type="term" value="P:telomere capping"/>
    <property type="evidence" value="ECO:0007669"/>
    <property type="project" value="TreeGrafter"/>
</dbReference>
<name>A0A5N6KT49_9ROSI</name>
<dbReference type="GO" id="GO:0098505">
    <property type="term" value="F:G-rich strand telomeric DNA binding"/>
    <property type="evidence" value="ECO:0007669"/>
    <property type="project" value="TreeGrafter"/>
</dbReference>
<evidence type="ECO:0000313" key="11">
    <source>
        <dbReference type="EMBL" id="KAB8343040.1"/>
    </source>
</evidence>
<protein>
    <recommendedName>
        <fullName evidence="4">Protection of telomeres protein 1</fullName>
    </recommendedName>
</protein>
<feature type="domain" description="Telomeric single stranded DNA binding POT1/Cdc13" evidence="10">
    <location>
        <begin position="20"/>
        <end position="156"/>
    </location>
</feature>
<dbReference type="PANTHER" id="PTHR14513:SF0">
    <property type="entry name" value="PROTECTION OF TELOMERES PROTEIN 1"/>
    <property type="match status" value="1"/>
</dbReference>
<dbReference type="OrthoDB" id="2186770at2759"/>
<accession>A0A5N6KT49</accession>
<proteinExistence type="inferred from homology"/>
<comment type="similarity">
    <text evidence="3">Belongs to the telombin family.</text>
</comment>
<evidence type="ECO:0000256" key="3">
    <source>
        <dbReference type="ARBA" id="ARBA00008442"/>
    </source>
</evidence>
<feature type="region of interest" description="Disordered" evidence="9">
    <location>
        <begin position="167"/>
        <end position="198"/>
    </location>
</feature>
<evidence type="ECO:0000256" key="2">
    <source>
        <dbReference type="ARBA" id="ARBA00004574"/>
    </source>
</evidence>
<sequence>MQSISDGQLGEMAITVPPEFISLGNISNRSLGKFVNVMGVLSDVMPPRKTRTNEWQSTLRLTDPSLPGQGLQVVFFNENQADVPTANVGDVMIISSAKINSYQGGTQLLSTKTRTDWILIPASSIVKPDQRKLYTQQGKCMKHICSSAADMPTVHQQQWAITLAHSDSAAGVKPTHEDDQAKSGSPYRATPSKLQQNPPVSIIQRPQKSCLIKDAVEGKFHDLIGQVVKIFHAGSSFHGDFVDLHLTDFTQRSGLHDYDAASARDWPGPYGRYTIKIECHEPHGSWIMNSVVPGDLLGLLNVRVKWNRDATFIEGNLFPDLRYPKKICAFKPLLEDRRIVDLLGRRKGYQTSAEKKGWTNLIDIPGQEPLQSVSELKPDLDEEPRKKKPKKAMKSSVEDEHIDMSSSYRETVKRQRDPNMNPSIAVSKSAAATALCKISDVVNNPARFFKVDGKDHRLPFVNCKYMLQMRVIDFYPHDIRDFCVFKEVRSPNKTEWKWLWAFYIIVRAAHDSQDGCNDHLIVEVSHREAEIFLGLKPKDLRARSGSQLYTDLIRKLRLLWGDLDEVKATHFETSKIDSRTCQGLVYDQGIVVNDNRPFEGCIAEFGQAASETMNGQEVDSTSEAGWHRDQVTLILLRILGRLVHTAQAYKAVSHALGSDLVRNARNVNLAQPVSSPVLEDIPRSEGPTSNMSHASVEGHALYVLLICTTMQDIIIVERHVTSFELHSELAGHVLSERIRSTLLVGQRTVVRLWHNDQASVIIQCEIPLCVEGRIAESCHLLLRGRCRRDVVSVPAQLKIVVWPYEQVVQLHDKLVLLAAVEELSDRLDDGVVKVGLYKQV</sequence>
<dbReference type="InterPro" id="IPR028389">
    <property type="entry name" value="POT1"/>
</dbReference>
<evidence type="ECO:0000256" key="5">
    <source>
        <dbReference type="ARBA" id="ARBA00022454"/>
    </source>
</evidence>
<keyword evidence="12" id="KW-1185">Reference proteome</keyword>
<dbReference type="InterPro" id="IPR032042">
    <property type="entry name" value="POT1PC"/>
</dbReference>
<evidence type="ECO:0000256" key="1">
    <source>
        <dbReference type="ARBA" id="ARBA00004123"/>
    </source>
</evidence>
<evidence type="ECO:0000256" key="8">
    <source>
        <dbReference type="ARBA" id="ARBA00023242"/>
    </source>
</evidence>
<comment type="subcellular location">
    <subcellularLocation>
        <location evidence="2">Chromosome</location>
        <location evidence="2">Telomere</location>
    </subcellularLocation>
    <subcellularLocation>
        <location evidence="1">Nucleus</location>
    </subcellularLocation>
</comment>
<dbReference type="Pfam" id="PF16686">
    <property type="entry name" value="POT1PC"/>
    <property type="match status" value="1"/>
</dbReference>
<dbReference type="AlphaFoldDB" id="A0A5N6KT49"/>
<evidence type="ECO:0000256" key="4">
    <source>
        <dbReference type="ARBA" id="ARBA00015253"/>
    </source>
</evidence>
<evidence type="ECO:0000259" key="10">
    <source>
        <dbReference type="SMART" id="SM00976"/>
    </source>
</evidence>
<dbReference type="SMART" id="SM00976">
    <property type="entry name" value="Telo_bind"/>
    <property type="match status" value="1"/>
</dbReference>
<gene>
    <name evidence="11" type="ORF">FH972_022634</name>
</gene>
<comment type="caution">
    <text evidence="11">The sequence shown here is derived from an EMBL/GenBank/DDBJ whole genome shotgun (WGS) entry which is preliminary data.</text>
</comment>
<dbReference type="GO" id="GO:0000783">
    <property type="term" value="C:nuclear telomere cap complex"/>
    <property type="evidence" value="ECO:0007669"/>
    <property type="project" value="TreeGrafter"/>
</dbReference>
<dbReference type="GO" id="GO:0010521">
    <property type="term" value="F:telomerase inhibitor activity"/>
    <property type="evidence" value="ECO:0007669"/>
    <property type="project" value="TreeGrafter"/>
</dbReference>
<organism evidence="11 12">
    <name type="scientific">Carpinus fangiana</name>
    <dbReference type="NCBI Taxonomy" id="176857"/>
    <lineage>
        <taxon>Eukaryota</taxon>
        <taxon>Viridiplantae</taxon>
        <taxon>Streptophyta</taxon>
        <taxon>Embryophyta</taxon>
        <taxon>Tracheophyta</taxon>
        <taxon>Spermatophyta</taxon>
        <taxon>Magnoliopsida</taxon>
        <taxon>eudicotyledons</taxon>
        <taxon>Gunneridae</taxon>
        <taxon>Pentapetalae</taxon>
        <taxon>rosids</taxon>
        <taxon>fabids</taxon>
        <taxon>Fagales</taxon>
        <taxon>Betulaceae</taxon>
        <taxon>Carpinus</taxon>
    </lineage>
</organism>
<keyword evidence="6" id="KW-0779">Telomere</keyword>
<dbReference type="GO" id="GO:0032210">
    <property type="term" value="P:regulation of telomere maintenance via telomerase"/>
    <property type="evidence" value="ECO:0007669"/>
    <property type="project" value="TreeGrafter"/>
</dbReference>
<dbReference type="SUPFAM" id="SSF50249">
    <property type="entry name" value="Nucleic acid-binding proteins"/>
    <property type="match status" value="2"/>
</dbReference>
<evidence type="ECO:0000313" key="12">
    <source>
        <dbReference type="Proteomes" id="UP000327013"/>
    </source>
</evidence>
<dbReference type="EMBL" id="VIBQ01000012">
    <property type="protein sequence ID" value="KAB8343040.1"/>
    <property type="molecule type" value="Genomic_DNA"/>
</dbReference>
<keyword evidence="8" id="KW-0539">Nucleus</keyword>
<dbReference type="Pfam" id="PF02765">
    <property type="entry name" value="POT1"/>
    <property type="match status" value="1"/>
</dbReference>